<dbReference type="Gene3D" id="3.40.50.2000">
    <property type="entry name" value="Glycogen Phosphorylase B"/>
    <property type="match status" value="2"/>
</dbReference>
<proteinExistence type="predicted"/>
<feature type="domain" description="Erythromycin biosynthesis protein CIII-like C-terminal" evidence="2">
    <location>
        <begin position="297"/>
        <end position="418"/>
    </location>
</feature>
<accession>A0A7W7ZTM5</accession>
<dbReference type="InterPro" id="IPR050426">
    <property type="entry name" value="Glycosyltransferase_28"/>
</dbReference>
<gene>
    <name evidence="3" type="ORF">HDF15_004273</name>
</gene>
<feature type="region of interest" description="Disordered" evidence="1">
    <location>
        <begin position="146"/>
        <end position="167"/>
    </location>
</feature>
<dbReference type="InterPro" id="IPR002213">
    <property type="entry name" value="UDP_glucos_trans"/>
</dbReference>
<dbReference type="SUPFAM" id="SSF53756">
    <property type="entry name" value="UDP-Glycosyltransferase/glycogen phosphorylase"/>
    <property type="match status" value="1"/>
</dbReference>
<evidence type="ECO:0000313" key="4">
    <source>
        <dbReference type="Proteomes" id="UP000584867"/>
    </source>
</evidence>
<name>A0A7W7ZTM5_9BACT</name>
<comment type="caution">
    <text evidence="3">The sequence shown here is derived from an EMBL/GenBank/DDBJ whole genome shotgun (WGS) entry which is preliminary data.</text>
</comment>
<feature type="compositionally biased region" description="Basic and acidic residues" evidence="1">
    <location>
        <begin position="157"/>
        <end position="167"/>
    </location>
</feature>
<dbReference type="AlphaFoldDB" id="A0A7W7ZTM5"/>
<dbReference type="Proteomes" id="UP000584867">
    <property type="component" value="Unassembled WGS sequence"/>
</dbReference>
<dbReference type="GO" id="GO:0008194">
    <property type="term" value="F:UDP-glycosyltransferase activity"/>
    <property type="evidence" value="ECO:0007669"/>
    <property type="project" value="InterPro"/>
</dbReference>
<protein>
    <submittedName>
        <fullName evidence="3">UDP:flavonoid glycosyltransferase YjiC (YdhE family)</fullName>
    </submittedName>
</protein>
<evidence type="ECO:0000313" key="3">
    <source>
        <dbReference type="EMBL" id="MBB5065903.1"/>
    </source>
</evidence>
<dbReference type="RefSeq" id="WP_184258996.1">
    <property type="nucleotide sequence ID" value="NZ_JACHIO010000021.1"/>
</dbReference>
<reference evidence="3 4" key="1">
    <citation type="submission" date="2020-08" db="EMBL/GenBank/DDBJ databases">
        <title>Genomic Encyclopedia of Type Strains, Phase IV (KMG-V): Genome sequencing to study the core and pangenomes of soil and plant-associated prokaryotes.</title>
        <authorList>
            <person name="Whitman W."/>
        </authorList>
    </citation>
    <scope>NUCLEOTIDE SEQUENCE [LARGE SCALE GENOMIC DNA]</scope>
    <source>
        <strain evidence="3 4">X5P3</strain>
    </source>
</reference>
<dbReference type="CDD" id="cd03784">
    <property type="entry name" value="GT1_Gtf-like"/>
    <property type="match status" value="1"/>
</dbReference>
<evidence type="ECO:0000256" key="1">
    <source>
        <dbReference type="SAM" id="MobiDB-lite"/>
    </source>
</evidence>
<dbReference type="PANTHER" id="PTHR48050">
    <property type="entry name" value="STEROL 3-BETA-GLUCOSYLTRANSFERASE"/>
    <property type="match status" value="1"/>
</dbReference>
<dbReference type="PANTHER" id="PTHR48050:SF13">
    <property type="entry name" value="STEROL 3-BETA-GLUCOSYLTRANSFERASE UGT80A2"/>
    <property type="match status" value="1"/>
</dbReference>
<dbReference type="InterPro" id="IPR010610">
    <property type="entry name" value="EryCIII-like_C"/>
</dbReference>
<organism evidence="3 4">
    <name type="scientific">Granulicella mallensis</name>
    <dbReference type="NCBI Taxonomy" id="940614"/>
    <lineage>
        <taxon>Bacteria</taxon>
        <taxon>Pseudomonadati</taxon>
        <taxon>Acidobacteriota</taxon>
        <taxon>Terriglobia</taxon>
        <taxon>Terriglobales</taxon>
        <taxon>Acidobacteriaceae</taxon>
        <taxon>Granulicella</taxon>
    </lineage>
</organism>
<keyword evidence="3" id="KW-0808">Transferase</keyword>
<dbReference type="Pfam" id="PF06722">
    <property type="entry name" value="EryCIII-like_C"/>
    <property type="match status" value="1"/>
</dbReference>
<evidence type="ECO:0000259" key="2">
    <source>
        <dbReference type="Pfam" id="PF06722"/>
    </source>
</evidence>
<dbReference type="EMBL" id="JACHIO010000021">
    <property type="protein sequence ID" value="MBB5065903.1"/>
    <property type="molecule type" value="Genomic_DNA"/>
</dbReference>
<dbReference type="GO" id="GO:0016758">
    <property type="term" value="F:hexosyltransferase activity"/>
    <property type="evidence" value="ECO:0007669"/>
    <property type="project" value="UniProtKB-ARBA"/>
</dbReference>
<sequence length="427" mass="46034">MKILIASIGVPGHLNPLLSAASIFAKHGHEVAVQTSNEMQAVIEAAGVTFLPEIPEANTSGGYFFANFPERQEKTPGMEMIAFDLEHFFARNLPAQAASLKAALRDFPADLILADSMYWGTLPMLLEPREQRPAIAHMGISILNLGSGKNLPQRPGSSEEERSAERQRRVRVMLKPGQMAVDRALASVGCSPLPCPVMESLSSLSDLYLHPGIESFEYPDTDGAVSKVRYIGPLPLAAGQAPLPEWWADLDKTKRLVLVTQGTIANRDLGQLIGPTLTALAEEEDLLVLVTTGNAPAESIPVELPKNARVASFLPYEQVMPHIDLLITNGGYGTVNMALAHGIAVISAGLTEDKEEVSAHMQWAGVGLDLRTNQATPEAVHAATREILDTPGYREQAKKFALEFASHDAEAELLSAVEACVQQLVEA</sequence>
<dbReference type="GO" id="GO:0017000">
    <property type="term" value="P:antibiotic biosynthetic process"/>
    <property type="evidence" value="ECO:0007669"/>
    <property type="project" value="UniProtKB-ARBA"/>
</dbReference>